<protein>
    <submittedName>
        <fullName evidence="1">Uncharacterized protein</fullName>
    </submittedName>
</protein>
<proteinExistence type="predicted"/>
<evidence type="ECO:0000313" key="2">
    <source>
        <dbReference type="Proteomes" id="UP000023152"/>
    </source>
</evidence>
<comment type="caution">
    <text evidence="1">The sequence shown here is derived from an EMBL/GenBank/DDBJ whole genome shotgun (WGS) entry which is preliminary data.</text>
</comment>
<dbReference type="EMBL" id="ASPP01002250">
    <property type="protein sequence ID" value="ETO34831.1"/>
    <property type="molecule type" value="Genomic_DNA"/>
</dbReference>
<name>X6P9I5_RETFI</name>
<gene>
    <name evidence="1" type="ORF">RFI_02255</name>
</gene>
<dbReference type="AlphaFoldDB" id="X6P9I5"/>
<reference evidence="1 2" key="1">
    <citation type="journal article" date="2013" name="Curr. Biol.">
        <title>The Genome of the Foraminiferan Reticulomyxa filosa.</title>
        <authorList>
            <person name="Glockner G."/>
            <person name="Hulsmann N."/>
            <person name="Schleicher M."/>
            <person name="Noegel A.A."/>
            <person name="Eichinger L."/>
            <person name="Gallinger C."/>
            <person name="Pawlowski J."/>
            <person name="Sierra R."/>
            <person name="Euteneuer U."/>
            <person name="Pillet L."/>
            <person name="Moustafa A."/>
            <person name="Platzer M."/>
            <person name="Groth M."/>
            <person name="Szafranski K."/>
            <person name="Schliwa M."/>
        </authorList>
    </citation>
    <scope>NUCLEOTIDE SEQUENCE [LARGE SCALE GENOMIC DNA]</scope>
</reference>
<accession>X6P9I5</accession>
<keyword evidence="2" id="KW-1185">Reference proteome</keyword>
<feature type="non-terminal residue" evidence="1">
    <location>
        <position position="168"/>
    </location>
</feature>
<sequence>MSHIFVFPTKNKKDINSTLTLLFLCITYCHVKQHICFFQKGYTTSIFKKVNNLKKVNNINKMGNQNTIHFQSLKELPTPLSRFQCVLHKHELLICGSVYRRACYSYHTIKNEYKFICEYPSDVDLVGHCVVKLIDSNSNKDKDNNQITLLSFGGTEYTRHTLVMKYVS</sequence>
<dbReference type="Proteomes" id="UP000023152">
    <property type="component" value="Unassembled WGS sequence"/>
</dbReference>
<organism evidence="1 2">
    <name type="scientific">Reticulomyxa filosa</name>
    <dbReference type="NCBI Taxonomy" id="46433"/>
    <lineage>
        <taxon>Eukaryota</taxon>
        <taxon>Sar</taxon>
        <taxon>Rhizaria</taxon>
        <taxon>Retaria</taxon>
        <taxon>Foraminifera</taxon>
        <taxon>Monothalamids</taxon>
        <taxon>Reticulomyxidae</taxon>
        <taxon>Reticulomyxa</taxon>
    </lineage>
</organism>
<evidence type="ECO:0000313" key="1">
    <source>
        <dbReference type="EMBL" id="ETO34831.1"/>
    </source>
</evidence>